<dbReference type="Proteomes" id="UP000002718">
    <property type="component" value="Chromosome"/>
</dbReference>
<sequence length="82" mass="9227">MANARIHRRIKMPPGIKAIQDNAGLNPALPKILQNGTTKKSVDTINHCKIANSLILPPNTQYDSCGFNHKNPFIIFQFYLPR</sequence>
<evidence type="ECO:0000313" key="1">
    <source>
        <dbReference type="EMBL" id="ABB74668.1"/>
    </source>
</evidence>
<accession>Q2Y9A3</accession>
<keyword evidence="2" id="KW-1185">Reference proteome</keyword>
<gene>
    <name evidence="1" type="ordered locus">Nmul_A1365</name>
</gene>
<dbReference type="EMBL" id="CP000103">
    <property type="protein sequence ID" value="ABB74668.1"/>
    <property type="molecule type" value="Genomic_DNA"/>
</dbReference>
<protein>
    <submittedName>
        <fullName evidence="1">Uncharacterized protein</fullName>
    </submittedName>
</protein>
<dbReference type="KEGG" id="nmu:Nmul_A1365"/>
<name>Q2Y9A3_NITMU</name>
<organism evidence="1 2">
    <name type="scientific">Nitrosospira multiformis (strain ATCC 25196 / NCIMB 11849 / C 71)</name>
    <dbReference type="NCBI Taxonomy" id="323848"/>
    <lineage>
        <taxon>Bacteria</taxon>
        <taxon>Pseudomonadati</taxon>
        <taxon>Pseudomonadota</taxon>
        <taxon>Betaproteobacteria</taxon>
        <taxon>Nitrosomonadales</taxon>
        <taxon>Nitrosomonadaceae</taxon>
        <taxon>Nitrosospira</taxon>
    </lineage>
</organism>
<proteinExistence type="predicted"/>
<evidence type="ECO:0000313" key="2">
    <source>
        <dbReference type="Proteomes" id="UP000002718"/>
    </source>
</evidence>
<reference evidence="1 2" key="2">
    <citation type="journal article" date="2008" name="Appl. Environ. Microbiol.">
        <title>Complete genome sequence of Nitrosospira multiformis, an ammonia-oxidizing bacterium from the soil environment.</title>
        <authorList>
            <person name="Norton J.M."/>
            <person name="Klotz M.G."/>
            <person name="Stein L.Y."/>
            <person name="Arp D.J."/>
            <person name="Bottomley P.J."/>
            <person name="Chain P.S."/>
            <person name="Hauser L.J."/>
            <person name="Land M.L."/>
            <person name="Larimer F.W."/>
            <person name="Shin M.W."/>
            <person name="Starkenburg S.R."/>
        </authorList>
    </citation>
    <scope>NUCLEOTIDE SEQUENCE [LARGE SCALE GENOMIC DNA]</scope>
    <source>
        <strain evidence="2">ATCC 25196 / NCIMB 11849 / C 71</strain>
    </source>
</reference>
<dbReference type="AlphaFoldDB" id="Q2Y9A3"/>
<reference evidence="2" key="1">
    <citation type="submission" date="2005-08" db="EMBL/GenBank/DDBJ databases">
        <title>Complete sequence of chromosome 1 of Nitrosospira multiformis ATCC 25196.</title>
        <authorList>
            <person name="Copeland A."/>
            <person name="Lucas S."/>
            <person name="Lapidus A."/>
            <person name="Barry K."/>
            <person name="Detter J.C."/>
            <person name="Glavina T."/>
            <person name="Hammon N."/>
            <person name="Israni S."/>
            <person name="Pitluck S."/>
            <person name="Chain P."/>
            <person name="Malfatti S."/>
            <person name="Shin M."/>
            <person name="Vergez L."/>
            <person name="Schmutz J."/>
            <person name="Larimer F."/>
            <person name="Land M."/>
            <person name="Hauser L."/>
            <person name="Kyrpides N."/>
            <person name="Lykidis A."/>
            <person name="Richardson P."/>
        </authorList>
    </citation>
    <scope>NUCLEOTIDE SEQUENCE [LARGE SCALE GENOMIC DNA]</scope>
    <source>
        <strain evidence="2">ATCC 25196 / NCIMB 11849 / C 71</strain>
    </source>
</reference>
<dbReference type="HOGENOM" id="CLU_2554828_0_0_4"/>